<dbReference type="SUPFAM" id="SSF55718">
    <property type="entry name" value="SCP-like"/>
    <property type="match status" value="1"/>
</dbReference>
<dbReference type="EMBL" id="JBHSTI010000008">
    <property type="protein sequence ID" value="MFC6238409.1"/>
    <property type="molecule type" value="Genomic_DNA"/>
</dbReference>
<evidence type="ECO:0000313" key="3">
    <source>
        <dbReference type="Proteomes" id="UP001596138"/>
    </source>
</evidence>
<evidence type="ECO:0000259" key="1">
    <source>
        <dbReference type="Pfam" id="PF11716"/>
    </source>
</evidence>
<dbReference type="InterPro" id="IPR024344">
    <property type="entry name" value="MDMPI_metal-binding"/>
</dbReference>
<dbReference type="SUPFAM" id="SSF109854">
    <property type="entry name" value="DinB/YfiT-like putative metalloenzymes"/>
    <property type="match status" value="1"/>
</dbReference>
<proteinExistence type="predicted"/>
<protein>
    <submittedName>
        <fullName evidence="2">Maleylpyruvate isomerase family mycothiol-dependent enzyme</fullName>
    </submittedName>
</protein>
<dbReference type="Pfam" id="PF11716">
    <property type="entry name" value="MDMPI_N"/>
    <property type="match status" value="1"/>
</dbReference>
<name>A0ABW1T1I4_9ACTN</name>
<dbReference type="GO" id="GO:0016853">
    <property type="term" value="F:isomerase activity"/>
    <property type="evidence" value="ECO:0007669"/>
    <property type="project" value="UniProtKB-KW"/>
</dbReference>
<keyword evidence="3" id="KW-1185">Reference proteome</keyword>
<feature type="domain" description="Mycothiol-dependent maleylpyruvate isomerase metal-binding" evidence="1">
    <location>
        <begin position="17"/>
        <end position="160"/>
    </location>
</feature>
<evidence type="ECO:0000313" key="2">
    <source>
        <dbReference type="EMBL" id="MFC6238409.1"/>
    </source>
</evidence>
<dbReference type="InterPro" id="IPR036527">
    <property type="entry name" value="SCP2_sterol-bd_dom_sf"/>
</dbReference>
<dbReference type="RefSeq" id="WP_386766600.1">
    <property type="nucleotide sequence ID" value="NZ_JBHSTI010000008.1"/>
</dbReference>
<gene>
    <name evidence="2" type="ORF">ACFQGU_11020</name>
</gene>
<dbReference type="NCBIfam" id="TIGR03083">
    <property type="entry name" value="maleylpyruvate isomerase family mycothiol-dependent enzyme"/>
    <property type="match status" value="1"/>
</dbReference>
<keyword evidence="2" id="KW-0413">Isomerase</keyword>
<dbReference type="Proteomes" id="UP001596138">
    <property type="component" value="Unassembled WGS sequence"/>
</dbReference>
<organism evidence="2 3">
    <name type="scientific">Longivirga aurantiaca</name>
    <dbReference type="NCBI Taxonomy" id="1837743"/>
    <lineage>
        <taxon>Bacteria</taxon>
        <taxon>Bacillati</taxon>
        <taxon>Actinomycetota</taxon>
        <taxon>Actinomycetes</taxon>
        <taxon>Sporichthyales</taxon>
        <taxon>Sporichthyaceae</taxon>
        <taxon>Longivirga</taxon>
    </lineage>
</organism>
<reference evidence="3" key="1">
    <citation type="journal article" date="2019" name="Int. J. Syst. Evol. Microbiol.">
        <title>The Global Catalogue of Microorganisms (GCM) 10K type strain sequencing project: providing services to taxonomists for standard genome sequencing and annotation.</title>
        <authorList>
            <consortium name="The Broad Institute Genomics Platform"/>
            <consortium name="The Broad Institute Genome Sequencing Center for Infectious Disease"/>
            <person name="Wu L."/>
            <person name="Ma J."/>
        </authorList>
    </citation>
    <scope>NUCLEOTIDE SEQUENCE [LARGE SCALE GENOMIC DNA]</scope>
    <source>
        <strain evidence="3">CGMCC 4.7317</strain>
    </source>
</reference>
<accession>A0ABW1T1I4</accession>
<dbReference type="Gene3D" id="1.20.120.450">
    <property type="entry name" value="dinb family like domain"/>
    <property type="match status" value="1"/>
</dbReference>
<dbReference type="InterPro" id="IPR017517">
    <property type="entry name" value="Maleyloyr_isom"/>
</dbReference>
<sequence length="224" mass="23728">MTSSPHETLAADLVQVTEATSRLTQRVDGLTDPDLSGPSLLPGWSRAHVVAHVARNAEGMVNLVAWALTGRPSPMYPSPEARAAGIEEAAALPSAALRTLLLESADALAAAMSRLVDADDAALWRLLLFGAPPPGAVPDVPAWTLGWARLREVEIHHLDLDAGLEPSDWPQPFVERMVDFLDGRGSAPAVTGDLAEVVAWRLGRGAYESVRGIDGSDPGEPPAW</sequence>
<dbReference type="InterPro" id="IPR034660">
    <property type="entry name" value="DinB/YfiT-like"/>
</dbReference>
<comment type="caution">
    <text evidence="2">The sequence shown here is derived from an EMBL/GenBank/DDBJ whole genome shotgun (WGS) entry which is preliminary data.</text>
</comment>